<accession>A0A8H5AV28</accession>
<feature type="transmembrane region" description="Helical" evidence="7">
    <location>
        <begin position="36"/>
        <end position="58"/>
    </location>
</feature>
<evidence type="ECO:0000256" key="1">
    <source>
        <dbReference type="ARBA" id="ARBA00004123"/>
    </source>
</evidence>
<evidence type="ECO:0000256" key="7">
    <source>
        <dbReference type="SAM" id="Phobius"/>
    </source>
</evidence>
<dbReference type="OrthoDB" id="1367865at2759"/>
<dbReference type="SUPFAM" id="SSF50978">
    <property type="entry name" value="WD40 repeat-like"/>
    <property type="match status" value="2"/>
</dbReference>
<dbReference type="GO" id="GO:0003714">
    <property type="term" value="F:transcription corepressor activity"/>
    <property type="evidence" value="ECO:0007669"/>
    <property type="project" value="InterPro"/>
</dbReference>
<dbReference type="InterPro" id="IPR001680">
    <property type="entry name" value="WD40_rpt"/>
</dbReference>
<dbReference type="InterPro" id="IPR015943">
    <property type="entry name" value="WD40/YVTN_repeat-like_dom_sf"/>
</dbReference>
<feature type="repeat" description="WD" evidence="5">
    <location>
        <begin position="387"/>
        <end position="428"/>
    </location>
</feature>
<dbReference type="InterPro" id="IPR036322">
    <property type="entry name" value="WD40_repeat_dom_sf"/>
</dbReference>
<keyword evidence="7" id="KW-1133">Transmembrane helix</keyword>
<feature type="region of interest" description="Disordered" evidence="6">
    <location>
        <begin position="202"/>
        <end position="257"/>
    </location>
</feature>
<dbReference type="EMBL" id="JAACJJ010000057">
    <property type="protein sequence ID" value="KAF5310672.1"/>
    <property type="molecule type" value="Genomic_DNA"/>
</dbReference>
<dbReference type="PANTHER" id="PTHR22846:SF2">
    <property type="entry name" value="F-BOX-LIKE_WD REPEAT-CONTAINING PROTEIN EBI"/>
    <property type="match status" value="1"/>
</dbReference>
<feature type="region of interest" description="Disordered" evidence="6">
    <location>
        <begin position="134"/>
        <end position="189"/>
    </location>
</feature>
<dbReference type="GO" id="GO:0000118">
    <property type="term" value="C:histone deacetylase complex"/>
    <property type="evidence" value="ECO:0007669"/>
    <property type="project" value="TreeGrafter"/>
</dbReference>
<dbReference type="InterPro" id="IPR020472">
    <property type="entry name" value="WD40_PAC1"/>
</dbReference>
<evidence type="ECO:0000256" key="6">
    <source>
        <dbReference type="SAM" id="MobiDB-lite"/>
    </source>
</evidence>
<comment type="subcellular location">
    <subcellularLocation>
        <location evidence="1">Nucleus</location>
    </subcellularLocation>
</comment>
<feature type="repeat" description="WD" evidence="5">
    <location>
        <begin position="470"/>
        <end position="504"/>
    </location>
</feature>
<keyword evidence="3" id="KW-0677">Repeat</keyword>
<keyword evidence="2 5" id="KW-0853">WD repeat</keyword>
<dbReference type="CDD" id="cd00200">
    <property type="entry name" value="WD40"/>
    <property type="match status" value="1"/>
</dbReference>
<feature type="compositionally biased region" description="Basic and acidic residues" evidence="6">
    <location>
        <begin position="68"/>
        <end position="81"/>
    </location>
</feature>
<protein>
    <recommendedName>
        <fullName evidence="10">Anaphase-promoting complex subunit 4 WD40 domain-containing protein</fullName>
    </recommendedName>
</protein>
<dbReference type="Gene3D" id="2.130.10.10">
    <property type="entry name" value="YVTN repeat-like/Quinoprotein amine dehydrogenase"/>
    <property type="match status" value="1"/>
</dbReference>
<gene>
    <name evidence="8" type="ORF">D9619_007721</name>
</gene>
<evidence type="ECO:0000313" key="9">
    <source>
        <dbReference type="Proteomes" id="UP000567179"/>
    </source>
</evidence>
<comment type="caution">
    <text evidence="8">The sequence shown here is derived from an EMBL/GenBank/DDBJ whole genome shotgun (WGS) entry which is preliminary data.</text>
</comment>
<dbReference type="GO" id="GO:0006357">
    <property type="term" value="P:regulation of transcription by RNA polymerase II"/>
    <property type="evidence" value="ECO:0007669"/>
    <property type="project" value="TreeGrafter"/>
</dbReference>
<dbReference type="PROSITE" id="PS00678">
    <property type="entry name" value="WD_REPEATS_1"/>
    <property type="match status" value="3"/>
</dbReference>
<keyword evidence="7" id="KW-0812">Transmembrane</keyword>
<reference evidence="8 9" key="1">
    <citation type="journal article" date="2020" name="ISME J.">
        <title>Uncovering the hidden diversity of litter-decomposition mechanisms in mushroom-forming fungi.</title>
        <authorList>
            <person name="Floudas D."/>
            <person name="Bentzer J."/>
            <person name="Ahren D."/>
            <person name="Johansson T."/>
            <person name="Persson P."/>
            <person name="Tunlid A."/>
        </authorList>
    </citation>
    <scope>NUCLEOTIDE SEQUENCE [LARGE SCALE GENOMIC DNA]</scope>
    <source>
        <strain evidence="8 9">CBS 101986</strain>
    </source>
</reference>
<evidence type="ECO:0000313" key="8">
    <source>
        <dbReference type="EMBL" id="KAF5310672.1"/>
    </source>
</evidence>
<dbReference type="PROSITE" id="PS50082">
    <property type="entry name" value="WD_REPEATS_2"/>
    <property type="match status" value="5"/>
</dbReference>
<dbReference type="Pfam" id="PF00400">
    <property type="entry name" value="WD40"/>
    <property type="match status" value="6"/>
</dbReference>
<feature type="compositionally biased region" description="Polar residues" evidence="6">
    <location>
        <begin position="247"/>
        <end position="257"/>
    </location>
</feature>
<feature type="region of interest" description="Disordered" evidence="6">
    <location>
        <begin position="68"/>
        <end position="97"/>
    </location>
</feature>
<dbReference type="SMART" id="SM00320">
    <property type="entry name" value="WD40"/>
    <property type="match status" value="7"/>
</dbReference>
<evidence type="ECO:0000256" key="2">
    <source>
        <dbReference type="ARBA" id="ARBA00022574"/>
    </source>
</evidence>
<dbReference type="PANTHER" id="PTHR22846">
    <property type="entry name" value="WD40 REPEAT PROTEIN"/>
    <property type="match status" value="1"/>
</dbReference>
<dbReference type="PROSITE" id="PS50294">
    <property type="entry name" value="WD_REPEATS_REGION"/>
    <property type="match status" value="5"/>
</dbReference>
<sequence>MSVTYLAFHTVSLPFTFLYHPPVFSLKRMLKALFGAYVLEGITFISLVIGVVIFITLYTSVPVGDPDITKRTKGQLEKPAEDEKESSESLASVTGLQDIPRTRKEGLTVRQTFEETTSDGGYVALVRSFLDSRNTSSTPQLVEREEKRGRSGTSDKFTVDTPTPRAPSAHKSELLRPVTPEPPKTPKTIAGDVETTILPVTPEHSRRVSSEGESNIKHKTSPVQAEGREENRPRHGSAEMEVDTDTIRPQSVPPSKTSLYNLTKAFRSKPQGPGDQITDKRSILLLSAHKAEVFVCSFNPKMHNLLASGSKDGVVHVWDLPHPPPSANTSEFAVGPGEPTVLENVLKDTQGDLTSLDWSPDGTLLAIGSYDTILRVCTRQGSIYFSHPQHQGPIFAARFSKNGAWLLTASLDGSTCLWDVKEKRLHKQYRYHKDCCLDVEWLKEDTFASAGADMKIFLMRIDENDAIKVLNGHIDEVNQIRVNSSGTRLASCSDDGTAYIWNVEDLGRSAETIPGLSTSEQVVLKGHNHSVSTVTWCVDHPEGTNELLVTSSLDSTVRLWDSVTGQCLHVFADHHAPLYSLTFSPDGKFIATGSGDGWLHVYHTRSMERIWSWYADEKQPGVFEIHWQEFGDVSRIALALECREVAVVDVNKVEAFRMLKNGVRHPAPPLDTNGSALWF</sequence>
<evidence type="ECO:0008006" key="10">
    <source>
        <dbReference type="Google" id="ProtNLM"/>
    </source>
</evidence>
<dbReference type="PRINTS" id="PR00320">
    <property type="entry name" value="GPROTEINBRPT"/>
</dbReference>
<evidence type="ECO:0000256" key="4">
    <source>
        <dbReference type="ARBA" id="ARBA00023242"/>
    </source>
</evidence>
<feature type="compositionally biased region" description="Basic and acidic residues" evidence="6">
    <location>
        <begin position="203"/>
        <end position="216"/>
    </location>
</feature>
<organism evidence="8 9">
    <name type="scientific">Psilocybe cf. subviscida</name>
    <dbReference type="NCBI Taxonomy" id="2480587"/>
    <lineage>
        <taxon>Eukaryota</taxon>
        <taxon>Fungi</taxon>
        <taxon>Dikarya</taxon>
        <taxon>Basidiomycota</taxon>
        <taxon>Agaricomycotina</taxon>
        <taxon>Agaricomycetes</taxon>
        <taxon>Agaricomycetidae</taxon>
        <taxon>Agaricales</taxon>
        <taxon>Agaricineae</taxon>
        <taxon>Strophariaceae</taxon>
        <taxon>Psilocybe</taxon>
    </lineage>
</organism>
<keyword evidence="7" id="KW-0472">Membrane</keyword>
<dbReference type="InterPro" id="IPR045183">
    <property type="entry name" value="Ebi-like"/>
</dbReference>
<feature type="transmembrane region" description="Helical" evidence="7">
    <location>
        <begin position="6"/>
        <end position="24"/>
    </location>
</feature>
<keyword evidence="9" id="KW-1185">Reference proteome</keyword>
<name>A0A8H5AV28_9AGAR</name>
<dbReference type="Proteomes" id="UP000567179">
    <property type="component" value="Unassembled WGS sequence"/>
</dbReference>
<feature type="repeat" description="WD" evidence="5">
    <location>
        <begin position="286"/>
        <end position="320"/>
    </location>
</feature>
<keyword evidence="4" id="KW-0539">Nucleus</keyword>
<feature type="repeat" description="WD" evidence="5">
    <location>
        <begin position="524"/>
        <end position="570"/>
    </location>
</feature>
<feature type="repeat" description="WD" evidence="5">
    <location>
        <begin position="571"/>
        <end position="612"/>
    </location>
</feature>
<dbReference type="AlphaFoldDB" id="A0A8H5AV28"/>
<proteinExistence type="predicted"/>
<evidence type="ECO:0000256" key="5">
    <source>
        <dbReference type="PROSITE-ProRule" id="PRU00221"/>
    </source>
</evidence>
<feature type="compositionally biased region" description="Basic and acidic residues" evidence="6">
    <location>
        <begin position="226"/>
        <end position="238"/>
    </location>
</feature>
<evidence type="ECO:0000256" key="3">
    <source>
        <dbReference type="ARBA" id="ARBA00022737"/>
    </source>
</evidence>
<dbReference type="InterPro" id="IPR019775">
    <property type="entry name" value="WD40_repeat_CS"/>
</dbReference>